<organism evidence="1 2">
    <name type="scientific">Musa troglodytarum</name>
    <name type="common">fe'i banana</name>
    <dbReference type="NCBI Taxonomy" id="320322"/>
    <lineage>
        <taxon>Eukaryota</taxon>
        <taxon>Viridiplantae</taxon>
        <taxon>Streptophyta</taxon>
        <taxon>Embryophyta</taxon>
        <taxon>Tracheophyta</taxon>
        <taxon>Spermatophyta</taxon>
        <taxon>Magnoliopsida</taxon>
        <taxon>Liliopsida</taxon>
        <taxon>Zingiberales</taxon>
        <taxon>Musaceae</taxon>
        <taxon>Musa</taxon>
    </lineage>
</organism>
<keyword evidence="2" id="KW-1185">Reference proteome</keyword>
<reference evidence="1" key="1">
    <citation type="submission" date="2022-05" db="EMBL/GenBank/DDBJ databases">
        <title>The Musa troglodytarum L. genome provides insights into the mechanism of non-climacteric behaviour and enrichment of carotenoids.</title>
        <authorList>
            <person name="Wang J."/>
        </authorList>
    </citation>
    <scope>NUCLEOTIDE SEQUENCE</scope>
    <source>
        <tissue evidence="1">Leaf</tissue>
    </source>
</reference>
<dbReference type="AlphaFoldDB" id="A0A9E7HAI7"/>
<dbReference type="Proteomes" id="UP001055439">
    <property type="component" value="Chromosome 8"/>
</dbReference>
<dbReference type="EMBL" id="CP097510">
    <property type="protein sequence ID" value="URE29650.1"/>
    <property type="molecule type" value="Genomic_DNA"/>
</dbReference>
<evidence type="ECO:0000313" key="1">
    <source>
        <dbReference type="EMBL" id="URE29650.1"/>
    </source>
</evidence>
<gene>
    <name evidence="1" type="ORF">MUK42_01224</name>
</gene>
<name>A0A9E7HAI7_9LILI</name>
<protein>
    <submittedName>
        <fullName evidence="1">Uncharacterized protein</fullName>
    </submittedName>
</protein>
<dbReference type="OrthoDB" id="1926238at2759"/>
<sequence>MASYNRPRLRALRDSDLSSGTIDSVAICASLPPSLKRSPIFLPADRGPRSLRIDPSICCFATAVGSKESCAVPNGYIEARG</sequence>
<accession>A0A9E7HAI7</accession>
<proteinExistence type="predicted"/>
<evidence type="ECO:0000313" key="2">
    <source>
        <dbReference type="Proteomes" id="UP001055439"/>
    </source>
</evidence>